<dbReference type="Proteomes" id="UP000823123">
    <property type="component" value="Unassembled WGS sequence"/>
</dbReference>
<sequence length="249" mass="29959">MYDKFSYIYDELMKRQVDYNLLASNVIQICDKHNVKVKNILECGMGSGNLTEKFLEKKISVDGFDISDNMLSIAYDKLVDYENVNILKGDIRTFVSNKKYDLICCFFDVLNYIKSLDEIEMFLQNSKKQMTEDSILMFDVNSEYKLKEYLADNTFVVEEDNVFYTWRNYLYKKYIDFEIDFFVKNEKNTYERITERQRQYIHSENDISELIEKCGYEILEIIDFETFKDIRKTSYRILYVLKLKDNVKK</sequence>
<gene>
    <name evidence="3" type="ORF">IBJ83_05655</name>
</gene>
<dbReference type="Gene3D" id="2.20.25.110">
    <property type="entry name" value="S-adenosyl-L-methionine-dependent methyltransferases"/>
    <property type="match status" value="1"/>
</dbReference>
<evidence type="ECO:0000256" key="1">
    <source>
        <dbReference type="ARBA" id="ARBA00022679"/>
    </source>
</evidence>
<dbReference type="CDD" id="cd02440">
    <property type="entry name" value="AdoMet_MTases"/>
    <property type="match status" value="1"/>
</dbReference>
<dbReference type="EMBL" id="JACVDA010000014">
    <property type="protein sequence ID" value="MBK1468800.1"/>
    <property type="molecule type" value="Genomic_DNA"/>
</dbReference>
<proteinExistence type="predicted"/>
<keyword evidence="3" id="KW-0489">Methyltransferase</keyword>
<dbReference type="GO" id="GO:0032259">
    <property type="term" value="P:methylation"/>
    <property type="evidence" value="ECO:0007669"/>
    <property type="project" value="UniProtKB-KW"/>
</dbReference>
<dbReference type="Pfam" id="PF13649">
    <property type="entry name" value="Methyltransf_25"/>
    <property type="match status" value="1"/>
</dbReference>
<dbReference type="InterPro" id="IPR029063">
    <property type="entry name" value="SAM-dependent_MTases_sf"/>
</dbReference>
<dbReference type="PANTHER" id="PTHR43861">
    <property type="entry name" value="TRANS-ACONITATE 2-METHYLTRANSFERASE-RELATED"/>
    <property type="match status" value="1"/>
</dbReference>
<dbReference type="GO" id="GO:0008168">
    <property type="term" value="F:methyltransferase activity"/>
    <property type="evidence" value="ECO:0007669"/>
    <property type="project" value="UniProtKB-KW"/>
</dbReference>
<organism evidence="3 4">
    <name type="scientific">Parvimonas parva</name>
    <dbReference type="NCBI Taxonomy" id="2769485"/>
    <lineage>
        <taxon>Bacteria</taxon>
        <taxon>Bacillati</taxon>
        <taxon>Bacillota</taxon>
        <taxon>Tissierellia</taxon>
        <taxon>Tissierellales</taxon>
        <taxon>Peptoniphilaceae</taxon>
        <taxon>Parvimonas</taxon>
    </lineage>
</organism>
<evidence type="ECO:0000313" key="4">
    <source>
        <dbReference type="Proteomes" id="UP000823123"/>
    </source>
</evidence>
<keyword evidence="4" id="KW-1185">Reference proteome</keyword>
<protein>
    <submittedName>
        <fullName evidence="3">Methyltransferase domain-containing protein</fullName>
    </submittedName>
</protein>
<comment type="caution">
    <text evidence="3">The sequence shown here is derived from an EMBL/GenBank/DDBJ whole genome shotgun (WGS) entry which is preliminary data.</text>
</comment>
<dbReference type="InterPro" id="IPR041698">
    <property type="entry name" value="Methyltransf_25"/>
</dbReference>
<dbReference type="RefSeq" id="WP_201275707.1">
    <property type="nucleotide sequence ID" value="NZ_JACVDA010000014.1"/>
</dbReference>
<evidence type="ECO:0000259" key="2">
    <source>
        <dbReference type="Pfam" id="PF13649"/>
    </source>
</evidence>
<keyword evidence="1" id="KW-0808">Transferase</keyword>
<feature type="domain" description="Methyltransferase" evidence="2">
    <location>
        <begin position="40"/>
        <end position="124"/>
    </location>
</feature>
<evidence type="ECO:0000313" key="3">
    <source>
        <dbReference type="EMBL" id="MBK1468800.1"/>
    </source>
</evidence>
<dbReference type="SUPFAM" id="SSF53335">
    <property type="entry name" value="S-adenosyl-L-methionine-dependent methyltransferases"/>
    <property type="match status" value="1"/>
</dbReference>
<accession>A0ABS1C9T6</accession>
<dbReference type="Gene3D" id="3.40.50.150">
    <property type="entry name" value="Vaccinia Virus protein VP39"/>
    <property type="match status" value="1"/>
</dbReference>
<reference evidence="3 4" key="1">
    <citation type="submission" date="2020-09" db="EMBL/GenBank/DDBJ databases">
        <title>Parvimonas S3374 sp. nov.</title>
        <authorList>
            <person name="Buhl M."/>
        </authorList>
    </citation>
    <scope>NUCLEOTIDE SEQUENCE [LARGE SCALE GENOMIC DNA]</scope>
    <source>
        <strain evidence="3 4">S3374</strain>
    </source>
</reference>
<name>A0ABS1C9T6_9FIRM</name>